<evidence type="ECO:0000313" key="4">
    <source>
        <dbReference type="Proteomes" id="UP000008276"/>
    </source>
</evidence>
<dbReference type="HOGENOM" id="CLU_052603_0_0_9"/>
<keyword evidence="4" id="KW-1185">Reference proteome</keyword>
<dbReference type="KEGG" id="twi:Thewi_2686"/>
<dbReference type="PANTHER" id="PTHR37038">
    <property type="entry name" value="TRANSCRIPTIONAL REGULATOR-RELATED"/>
    <property type="match status" value="1"/>
</dbReference>
<dbReference type="EMBL" id="CP002991">
    <property type="protein sequence ID" value="AEM80006.1"/>
    <property type="molecule type" value="Genomic_DNA"/>
</dbReference>
<gene>
    <name evidence="3" type="ORF">Thewi_2686</name>
</gene>
<dbReference type="SUPFAM" id="SSF48452">
    <property type="entry name" value="TPR-like"/>
    <property type="match status" value="1"/>
</dbReference>
<dbReference type="InterPro" id="IPR011990">
    <property type="entry name" value="TPR-like_helical_dom_sf"/>
</dbReference>
<dbReference type="GO" id="GO:0003677">
    <property type="term" value="F:DNA binding"/>
    <property type="evidence" value="ECO:0007669"/>
    <property type="project" value="InterPro"/>
</dbReference>
<dbReference type="InterPro" id="IPR010982">
    <property type="entry name" value="Lambda_DNA-bd_dom_sf"/>
</dbReference>
<dbReference type="Gene3D" id="1.25.40.10">
    <property type="entry name" value="Tetratricopeptide repeat domain"/>
    <property type="match status" value="2"/>
</dbReference>
<feature type="domain" description="HTH cro/C1-type" evidence="2">
    <location>
        <begin position="9"/>
        <end position="62"/>
    </location>
</feature>
<dbReference type="Pfam" id="PF01381">
    <property type="entry name" value="HTH_3"/>
    <property type="match status" value="1"/>
</dbReference>
<dbReference type="Proteomes" id="UP000008276">
    <property type="component" value="Chromosome"/>
</dbReference>
<protein>
    <submittedName>
        <fullName evidence="3">Helix-turn-helix domain protein</fullName>
    </submittedName>
</protein>
<dbReference type="InterPro" id="IPR001387">
    <property type="entry name" value="Cro/C1-type_HTH"/>
</dbReference>
<dbReference type="InterPro" id="IPR019734">
    <property type="entry name" value="TPR_rpt"/>
</dbReference>
<dbReference type="SMART" id="SM00028">
    <property type="entry name" value="TPR"/>
    <property type="match status" value="4"/>
</dbReference>
<dbReference type="RefSeq" id="WP_014063772.1">
    <property type="nucleotide sequence ID" value="NC_015958.1"/>
</dbReference>
<name>G2MUH9_9THEO</name>
<accession>G2MUH9</accession>
<keyword evidence="1" id="KW-0802">TPR repeat</keyword>
<evidence type="ECO:0000259" key="2">
    <source>
        <dbReference type="PROSITE" id="PS50943"/>
    </source>
</evidence>
<organism evidence="3 4">
    <name type="scientific">Thermoanaerobacter wiegelii Rt8.B1</name>
    <dbReference type="NCBI Taxonomy" id="697303"/>
    <lineage>
        <taxon>Bacteria</taxon>
        <taxon>Bacillati</taxon>
        <taxon>Bacillota</taxon>
        <taxon>Clostridia</taxon>
        <taxon>Thermoanaerobacterales</taxon>
        <taxon>Thermoanaerobacteraceae</taxon>
        <taxon>Thermoanaerobacter</taxon>
    </lineage>
</organism>
<dbReference type="SUPFAM" id="SSF47413">
    <property type="entry name" value="lambda repressor-like DNA-binding domains"/>
    <property type="match status" value="1"/>
</dbReference>
<proteinExistence type="predicted"/>
<reference evidence="3 4" key="1">
    <citation type="submission" date="2011-08" db="EMBL/GenBank/DDBJ databases">
        <title>Complete sequence of Thermoanaerobacter wiegelii Rt8.B1.</title>
        <authorList>
            <consortium name="US DOE Joint Genome Institute"/>
            <person name="Lucas S."/>
            <person name="Han J."/>
            <person name="Lapidus A."/>
            <person name="Cheng J.-F."/>
            <person name="Goodwin L."/>
            <person name="Pitluck S."/>
            <person name="Peters L."/>
            <person name="Mikhailova N."/>
            <person name="Zeytun A."/>
            <person name="Daligault H."/>
            <person name="Detter J.C."/>
            <person name="Han C."/>
            <person name="Tapia R."/>
            <person name="Land M."/>
            <person name="Hauser L."/>
            <person name="Kyrpides N."/>
            <person name="Ivanova N."/>
            <person name="Pagani I."/>
            <person name="Hemme C."/>
            <person name="Woyke T."/>
        </authorList>
    </citation>
    <scope>NUCLEOTIDE SEQUENCE [LARGE SCALE GENOMIC DNA]</scope>
    <source>
        <strain evidence="3 4">Rt8.B1</strain>
    </source>
</reference>
<feature type="repeat" description="TPR" evidence="1">
    <location>
        <begin position="238"/>
        <end position="271"/>
    </location>
</feature>
<dbReference type="PROSITE" id="PS50005">
    <property type="entry name" value="TPR"/>
    <property type="match status" value="1"/>
</dbReference>
<dbReference type="AlphaFoldDB" id="G2MUH9"/>
<dbReference type="PROSITE" id="PS50943">
    <property type="entry name" value="HTH_CROC1"/>
    <property type="match status" value="1"/>
</dbReference>
<dbReference type="SMART" id="SM00530">
    <property type="entry name" value="HTH_XRE"/>
    <property type="match status" value="1"/>
</dbReference>
<dbReference type="InterPro" id="IPR053163">
    <property type="entry name" value="HTH-type_regulator_Rgg"/>
</dbReference>
<dbReference type="eggNOG" id="COG0457">
    <property type="taxonomic scope" value="Bacteria"/>
</dbReference>
<dbReference type="STRING" id="697303.Thewi_2686"/>
<dbReference type="CDD" id="cd00093">
    <property type="entry name" value="HTH_XRE"/>
    <property type="match status" value="1"/>
</dbReference>
<sequence length="427" mass="50311">MLSSIGDKIKALRLQKNLSQSELCGNFMSRVVLSRIESGKALPSLEQLAYLAEKLEVPVSYFFSDSTGEKYILFEKNSSLLKDLFLAKDYYEIIKWSEENHNAFCEVEDSNKYYYLGMSYFYSNIFDKALKILKKYINAFTKSSTDFKRENIEKFSDALNSLFKIMLKNKNYEKGIHYLELARKYLYQFNALSLPVSFAIHNNLAYTYLKTCQFQKVVIILENFINYNNDIISLKIMPDIYTSLNIAYYNLGNYEKALYYIKKAILLFEFQGDHLEAGKCYLNYINTLRHSSKFKEAFEVLEKAKNDYKDDAELYHKFKIQEMILYFNIGMYEKVIELSESINTSLLSMRGKKELAFILGHIKYLNKEFEEAYRFLKKCEKYFAEENFYNDLSVIYEDLYAIPGDVNYREKVLAVKNKSGRKNVIIK</sequence>
<dbReference type="PANTHER" id="PTHR37038:SF14">
    <property type="entry name" value="TRANSCRIPTIONAL ACTIVATOR"/>
    <property type="match status" value="1"/>
</dbReference>
<evidence type="ECO:0000256" key="1">
    <source>
        <dbReference type="PROSITE-ProRule" id="PRU00339"/>
    </source>
</evidence>
<evidence type="ECO:0000313" key="3">
    <source>
        <dbReference type="EMBL" id="AEM80006.1"/>
    </source>
</evidence>
<dbReference type="eggNOG" id="COG1396">
    <property type="taxonomic scope" value="Bacteria"/>
</dbReference>